<accession>A0A6A6IDC0</accession>
<protein>
    <submittedName>
        <fullName evidence="2">Uncharacterized protein</fullName>
    </submittedName>
</protein>
<sequence length="77" mass="8341">MWCSSVCSVYGEGWMVLWGISGRAVTAQRPEARTCASRSRPARASSAALEHSHPPADESVARRATQTSRATFTCRGE</sequence>
<dbReference type="GeneID" id="54575458"/>
<name>A0A6A6IDC0_9PLEO</name>
<evidence type="ECO:0000256" key="1">
    <source>
        <dbReference type="SAM" id="MobiDB-lite"/>
    </source>
</evidence>
<gene>
    <name evidence="2" type="ORF">BU26DRAFT_326210</name>
</gene>
<feature type="region of interest" description="Disordered" evidence="1">
    <location>
        <begin position="30"/>
        <end position="77"/>
    </location>
</feature>
<feature type="compositionally biased region" description="Low complexity" evidence="1">
    <location>
        <begin position="33"/>
        <end position="48"/>
    </location>
</feature>
<dbReference type="RefSeq" id="XP_033683062.1">
    <property type="nucleotide sequence ID" value="XM_033822128.1"/>
</dbReference>
<evidence type="ECO:0000313" key="2">
    <source>
        <dbReference type="EMBL" id="KAF2248058.1"/>
    </source>
</evidence>
<evidence type="ECO:0000313" key="3">
    <source>
        <dbReference type="Proteomes" id="UP000800094"/>
    </source>
</evidence>
<reference evidence="2" key="1">
    <citation type="journal article" date="2020" name="Stud. Mycol.">
        <title>101 Dothideomycetes genomes: a test case for predicting lifestyles and emergence of pathogens.</title>
        <authorList>
            <person name="Haridas S."/>
            <person name="Albert R."/>
            <person name="Binder M."/>
            <person name="Bloem J."/>
            <person name="Labutti K."/>
            <person name="Salamov A."/>
            <person name="Andreopoulos B."/>
            <person name="Baker S."/>
            <person name="Barry K."/>
            <person name="Bills G."/>
            <person name="Bluhm B."/>
            <person name="Cannon C."/>
            <person name="Castanera R."/>
            <person name="Culley D."/>
            <person name="Daum C."/>
            <person name="Ezra D."/>
            <person name="Gonzalez J."/>
            <person name="Henrissat B."/>
            <person name="Kuo A."/>
            <person name="Liang C."/>
            <person name="Lipzen A."/>
            <person name="Lutzoni F."/>
            <person name="Magnuson J."/>
            <person name="Mondo S."/>
            <person name="Nolan M."/>
            <person name="Ohm R."/>
            <person name="Pangilinan J."/>
            <person name="Park H.-J."/>
            <person name="Ramirez L."/>
            <person name="Alfaro M."/>
            <person name="Sun H."/>
            <person name="Tritt A."/>
            <person name="Yoshinaga Y."/>
            <person name="Zwiers L.-H."/>
            <person name="Turgeon B."/>
            <person name="Goodwin S."/>
            <person name="Spatafora J."/>
            <person name="Crous P."/>
            <person name="Grigoriev I."/>
        </authorList>
    </citation>
    <scope>NUCLEOTIDE SEQUENCE</scope>
    <source>
        <strain evidence="2">CBS 122368</strain>
    </source>
</reference>
<dbReference type="Proteomes" id="UP000800094">
    <property type="component" value="Unassembled WGS sequence"/>
</dbReference>
<feature type="compositionally biased region" description="Basic and acidic residues" evidence="1">
    <location>
        <begin position="50"/>
        <end position="61"/>
    </location>
</feature>
<organism evidence="2 3">
    <name type="scientific">Trematosphaeria pertusa</name>
    <dbReference type="NCBI Taxonomy" id="390896"/>
    <lineage>
        <taxon>Eukaryota</taxon>
        <taxon>Fungi</taxon>
        <taxon>Dikarya</taxon>
        <taxon>Ascomycota</taxon>
        <taxon>Pezizomycotina</taxon>
        <taxon>Dothideomycetes</taxon>
        <taxon>Pleosporomycetidae</taxon>
        <taxon>Pleosporales</taxon>
        <taxon>Massarineae</taxon>
        <taxon>Trematosphaeriaceae</taxon>
        <taxon>Trematosphaeria</taxon>
    </lineage>
</organism>
<dbReference type="EMBL" id="ML987196">
    <property type="protein sequence ID" value="KAF2248058.1"/>
    <property type="molecule type" value="Genomic_DNA"/>
</dbReference>
<dbReference type="AlphaFoldDB" id="A0A6A6IDC0"/>
<keyword evidence="3" id="KW-1185">Reference proteome</keyword>
<proteinExistence type="predicted"/>